<comment type="caution">
    <text evidence="2">The sequence shown here is derived from an EMBL/GenBank/DDBJ whole genome shotgun (WGS) entry which is preliminary data.</text>
</comment>
<evidence type="ECO:0000313" key="3">
    <source>
        <dbReference type="Proteomes" id="UP000619479"/>
    </source>
</evidence>
<keyword evidence="1" id="KW-1133">Transmembrane helix</keyword>
<sequence>MPIAPEEVEAPAGDTTLFRSSPARTFVAVFAVLMLSYLVVSPIVGRLARDTGDPWWVTALQAVVVGGAVAAFYSLSARAALTTWVRVSAGGLELAAQGSDPVMLAWEDVAAVTVRRSGLRTVLEVTPVDMDRVHPVQGSGAGWPAQTVTSRGPAFVADLSQIWPGPRALRRELTRRLHPYPRPTADLRPPQPW</sequence>
<reference evidence="2" key="1">
    <citation type="submission" date="2021-01" db="EMBL/GenBank/DDBJ databases">
        <title>Whole genome shotgun sequence of Actinoplanes cyaneus NBRC 14990.</title>
        <authorList>
            <person name="Komaki H."/>
            <person name="Tamura T."/>
        </authorList>
    </citation>
    <scope>NUCLEOTIDE SEQUENCE</scope>
    <source>
        <strain evidence="2">NBRC 14990</strain>
    </source>
</reference>
<dbReference type="AlphaFoldDB" id="A0A919IIX3"/>
<feature type="transmembrane region" description="Helical" evidence="1">
    <location>
        <begin position="54"/>
        <end position="76"/>
    </location>
</feature>
<keyword evidence="1" id="KW-0472">Membrane</keyword>
<keyword evidence="1" id="KW-0812">Transmembrane</keyword>
<gene>
    <name evidence="2" type="ORF">Acy02nite_41840</name>
</gene>
<organism evidence="2 3">
    <name type="scientific">Actinoplanes cyaneus</name>
    <dbReference type="NCBI Taxonomy" id="52696"/>
    <lineage>
        <taxon>Bacteria</taxon>
        <taxon>Bacillati</taxon>
        <taxon>Actinomycetota</taxon>
        <taxon>Actinomycetes</taxon>
        <taxon>Micromonosporales</taxon>
        <taxon>Micromonosporaceae</taxon>
        <taxon>Actinoplanes</taxon>
    </lineage>
</organism>
<evidence type="ECO:0000256" key="1">
    <source>
        <dbReference type="SAM" id="Phobius"/>
    </source>
</evidence>
<dbReference type="RefSeq" id="WP_203742910.1">
    <property type="nucleotide sequence ID" value="NZ_BAAAUC010000033.1"/>
</dbReference>
<evidence type="ECO:0008006" key="4">
    <source>
        <dbReference type="Google" id="ProtNLM"/>
    </source>
</evidence>
<keyword evidence="3" id="KW-1185">Reference proteome</keyword>
<accession>A0A919IIX3</accession>
<name>A0A919IIX3_9ACTN</name>
<dbReference type="Proteomes" id="UP000619479">
    <property type="component" value="Unassembled WGS sequence"/>
</dbReference>
<feature type="transmembrane region" description="Helical" evidence="1">
    <location>
        <begin position="26"/>
        <end position="48"/>
    </location>
</feature>
<protein>
    <recommendedName>
        <fullName evidence="4">PH domain-containing protein</fullName>
    </recommendedName>
</protein>
<proteinExistence type="predicted"/>
<dbReference type="EMBL" id="BOMH01000031">
    <property type="protein sequence ID" value="GID66303.1"/>
    <property type="molecule type" value="Genomic_DNA"/>
</dbReference>
<evidence type="ECO:0000313" key="2">
    <source>
        <dbReference type="EMBL" id="GID66303.1"/>
    </source>
</evidence>